<dbReference type="Pfam" id="PF25510">
    <property type="entry name" value="Ubiquitin_DCDC1"/>
    <property type="match status" value="1"/>
</dbReference>
<evidence type="ECO:0000259" key="2">
    <source>
        <dbReference type="Pfam" id="PF25510"/>
    </source>
</evidence>
<dbReference type="PANTHER" id="PTHR46302">
    <property type="entry name" value="DOUBLECORTIN DOMAIN-CONTAINING PROTEIN 1"/>
    <property type="match status" value="1"/>
</dbReference>
<gene>
    <name evidence="3" type="ORF">PECUL_23A006340</name>
</gene>
<accession>A0AAD1TG59</accession>
<feature type="compositionally biased region" description="Polar residues" evidence="1">
    <location>
        <begin position="399"/>
        <end position="410"/>
    </location>
</feature>
<reference evidence="3" key="1">
    <citation type="submission" date="2022-03" db="EMBL/GenBank/DDBJ databases">
        <authorList>
            <person name="Alioto T."/>
            <person name="Alioto T."/>
            <person name="Gomez Garrido J."/>
        </authorList>
    </citation>
    <scope>NUCLEOTIDE SEQUENCE</scope>
</reference>
<keyword evidence="4" id="KW-1185">Reference proteome</keyword>
<dbReference type="Proteomes" id="UP001295444">
    <property type="component" value="Chromosome 12"/>
</dbReference>
<feature type="compositionally biased region" description="Basic residues" evidence="1">
    <location>
        <begin position="553"/>
        <end position="567"/>
    </location>
</feature>
<dbReference type="EMBL" id="OW240923">
    <property type="protein sequence ID" value="CAH2326124.1"/>
    <property type="molecule type" value="Genomic_DNA"/>
</dbReference>
<feature type="region of interest" description="Disordered" evidence="1">
    <location>
        <begin position="380"/>
        <end position="410"/>
    </location>
</feature>
<evidence type="ECO:0000313" key="3">
    <source>
        <dbReference type="EMBL" id="CAH2326124.1"/>
    </source>
</evidence>
<dbReference type="AlphaFoldDB" id="A0AAD1TG59"/>
<feature type="domain" description="Doublecortin" evidence="2">
    <location>
        <begin position="85"/>
        <end position="177"/>
    </location>
</feature>
<dbReference type="InterPro" id="IPR057424">
    <property type="entry name" value="Ubiquitin_DCDC1"/>
</dbReference>
<dbReference type="GO" id="GO:0008017">
    <property type="term" value="F:microtubule binding"/>
    <property type="evidence" value="ECO:0007669"/>
    <property type="project" value="InterPro"/>
</dbReference>
<evidence type="ECO:0000313" key="4">
    <source>
        <dbReference type="Proteomes" id="UP001295444"/>
    </source>
</evidence>
<feature type="region of interest" description="Disordered" evidence="1">
    <location>
        <begin position="553"/>
        <end position="581"/>
    </location>
</feature>
<dbReference type="SUPFAM" id="SSF50370">
    <property type="entry name" value="Ricin B-like lectins"/>
    <property type="match status" value="1"/>
</dbReference>
<dbReference type="GO" id="GO:0030496">
    <property type="term" value="C:midbody"/>
    <property type="evidence" value="ECO:0007669"/>
    <property type="project" value="TreeGrafter"/>
</dbReference>
<name>A0AAD1TG59_PELCU</name>
<organism evidence="3 4">
    <name type="scientific">Pelobates cultripes</name>
    <name type="common">Western spadefoot toad</name>
    <dbReference type="NCBI Taxonomy" id="61616"/>
    <lineage>
        <taxon>Eukaryota</taxon>
        <taxon>Metazoa</taxon>
        <taxon>Chordata</taxon>
        <taxon>Craniata</taxon>
        <taxon>Vertebrata</taxon>
        <taxon>Euteleostomi</taxon>
        <taxon>Amphibia</taxon>
        <taxon>Batrachia</taxon>
        <taxon>Anura</taxon>
        <taxon>Pelobatoidea</taxon>
        <taxon>Pelobatidae</taxon>
        <taxon>Pelobates</taxon>
    </lineage>
</organism>
<feature type="compositionally biased region" description="Polar residues" evidence="1">
    <location>
        <begin position="380"/>
        <end position="392"/>
    </location>
</feature>
<evidence type="ECO:0000256" key="1">
    <source>
        <dbReference type="SAM" id="MobiDB-lite"/>
    </source>
</evidence>
<dbReference type="GO" id="GO:1902412">
    <property type="term" value="P:regulation of mitotic cytokinesis"/>
    <property type="evidence" value="ECO:0007669"/>
    <property type="project" value="InterPro"/>
</dbReference>
<dbReference type="InterPro" id="IPR043188">
    <property type="entry name" value="DCDC1"/>
</dbReference>
<dbReference type="PROSITE" id="PS50231">
    <property type="entry name" value="RICIN_B_LECTIN"/>
    <property type="match status" value="1"/>
</dbReference>
<sequence length="593" mass="67573">MLEHFMNGLTNEVTRKEIFSMTEEELYTAHAEVNELIEELKTAIKKHRGQLSKLAPQLQAEQEQSAAYSYQPIKDFPVRAIAPQGLHLKVYENGRDSGGTLIFVSKKEMQSSSIHHPKEAMHELLQTILERIQHSADFKHVGLRPSRLFDEKGQEIKNPQSLQNEQKVWFSHGEDFRPPTENVLNLIFDKVIYVEEDGTRIISKAFMDPDDILPEYESWSLCPGFPENIGPTNRQSMHQPETVESDSLFLQLKGDEQVVLYPSVKIEKRSRAPVQRSKDHGTMSALLPCSVWLVTKGGMILSRAMPQVCLAVGHPIKLSTGDGTILQGYHLSLQKREKNNSSQLWNFGNKGSIFSKAYPELLLTYLEELNVKELVTQTEDQMQEESWPQPQQDTERISSQEALQNDASHLNQQQVSQPLVAQLLPTGGPGEQRQLTVALVRKFTEKHPQAPAQRWAIKHEGTSKPRQWKVSKVENPLWNKLTYMWPVLPTGELNEDFDWPIQGSLISNSPPLEKPCMDHTDSYTPVRLKVLKNGDWDKNRACVIVGPNMSNMLKKHAVGPSTKKPRKPQGNSDNPEDNFVKVDQMEFQQFLER</sequence>
<dbReference type="PANTHER" id="PTHR46302:SF3">
    <property type="entry name" value="DOUBLECORTIN DOMAIN-CONTAINING PROTEIN 1"/>
    <property type="match status" value="1"/>
</dbReference>
<protein>
    <recommendedName>
        <fullName evidence="2">Doublecortin domain-containing protein</fullName>
    </recommendedName>
</protein>
<dbReference type="InterPro" id="IPR035992">
    <property type="entry name" value="Ricin_B-like_lectins"/>
</dbReference>
<proteinExistence type="predicted"/>